<comment type="catalytic activity">
    <reaction evidence="3 4">
        <text>N(6)-[(R)-lipoyl]-L-lysyl-[glycine-cleavage complex H protein] + glycine + H(+) = N(6)-[(R)-S(8)-aminomethyldihydrolipoyl]-L-lysyl-[glycine-cleavage complex H protein] + CO2</text>
        <dbReference type="Rhea" id="RHEA:24304"/>
        <dbReference type="Rhea" id="RHEA-COMP:10494"/>
        <dbReference type="Rhea" id="RHEA-COMP:10495"/>
        <dbReference type="ChEBI" id="CHEBI:15378"/>
        <dbReference type="ChEBI" id="CHEBI:16526"/>
        <dbReference type="ChEBI" id="CHEBI:57305"/>
        <dbReference type="ChEBI" id="CHEBI:83099"/>
        <dbReference type="ChEBI" id="CHEBI:83143"/>
        <dbReference type="EC" id="1.4.4.2"/>
    </reaction>
</comment>
<dbReference type="Proteomes" id="UP001529245">
    <property type="component" value="Unassembled WGS sequence"/>
</dbReference>
<accession>A0ABT6XXS2</accession>
<organism evidence="6 7">
    <name type="scientific">Alicyclobacillus sendaiensis PA2</name>
    <dbReference type="NCBI Taxonomy" id="3029425"/>
    <lineage>
        <taxon>Bacteria</taxon>
        <taxon>Bacillati</taxon>
        <taxon>Bacillota</taxon>
        <taxon>Bacilli</taxon>
        <taxon>Bacillales</taxon>
        <taxon>Alicyclobacillaceae</taxon>
        <taxon>Alicyclobacillus</taxon>
    </lineage>
</organism>
<dbReference type="PANTHER" id="PTHR42806">
    <property type="entry name" value="GLYCINE CLEAVAGE SYSTEM P-PROTEIN"/>
    <property type="match status" value="1"/>
</dbReference>
<dbReference type="PIRSF" id="PIRSF006815">
    <property type="entry name" value="GcvPA"/>
    <property type="match status" value="1"/>
</dbReference>
<comment type="subunit">
    <text evidence="4">The glycine cleavage system is composed of four proteins: P, T, L and H. In this organism, the P 'protein' is a heterodimer of two subunits.</text>
</comment>
<dbReference type="SUPFAM" id="SSF53383">
    <property type="entry name" value="PLP-dependent transferases"/>
    <property type="match status" value="1"/>
</dbReference>
<protein>
    <recommendedName>
        <fullName evidence="4">Probable glycine dehydrogenase (decarboxylating) subunit 1</fullName>
        <ecNumber evidence="4">1.4.4.2</ecNumber>
    </recommendedName>
    <alternativeName>
        <fullName evidence="4">Glycine cleavage system P-protein subunit 1</fullName>
    </alternativeName>
    <alternativeName>
        <fullName evidence="4">Glycine decarboxylase subunit 1</fullName>
    </alternativeName>
    <alternativeName>
        <fullName evidence="4">Glycine dehydrogenase (aminomethyl-transferring) subunit 1</fullName>
    </alternativeName>
</protein>
<dbReference type="CDD" id="cd00613">
    <property type="entry name" value="GDC-P"/>
    <property type="match status" value="1"/>
</dbReference>
<comment type="function">
    <text evidence="1 4">The glycine cleavage system catalyzes the degradation of glycine. The P protein binds the alpha-amino group of glycine through its pyridoxal phosphate cofactor; CO(2) is released and the remaining methylamine moiety is then transferred to the lipoamide cofactor of the H protein.</text>
</comment>
<dbReference type="RefSeq" id="WP_283203423.1">
    <property type="nucleotide sequence ID" value="NZ_JASGCB010000008.1"/>
</dbReference>
<evidence type="ECO:0000256" key="2">
    <source>
        <dbReference type="ARBA" id="ARBA00023002"/>
    </source>
</evidence>
<proteinExistence type="inferred from homology"/>
<evidence type="ECO:0000256" key="1">
    <source>
        <dbReference type="ARBA" id="ARBA00003788"/>
    </source>
</evidence>
<evidence type="ECO:0000256" key="4">
    <source>
        <dbReference type="HAMAP-Rule" id="MF_00712"/>
    </source>
</evidence>
<dbReference type="NCBIfam" id="NF001696">
    <property type="entry name" value="PRK00451.1"/>
    <property type="match status" value="1"/>
</dbReference>
<gene>
    <name evidence="4 6" type="primary">gcvPA</name>
    <name evidence="6" type="ORF">QID03_06775</name>
</gene>
<feature type="domain" description="Glycine cleavage system P-protein N-terminal" evidence="5">
    <location>
        <begin position="6"/>
        <end position="440"/>
    </location>
</feature>
<dbReference type="Gene3D" id="3.40.640.10">
    <property type="entry name" value="Type I PLP-dependent aspartate aminotransferase-like (Major domain)"/>
    <property type="match status" value="1"/>
</dbReference>
<comment type="caution">
    <text evidence="6">The sequence shown here is derived from an EMBL/GenBank/DDBJ whole genome shotgun (WGS) entry which is preliminary data.</text>
</comment>
<dbReference type="InterPro" id="IPR020581">
    <property type="entry name" value="GDC_P"/>
</dbReference>
<name>A0ABT6XXS2_ALISE</name>
<evidence type="ECO:0000313" key="6">
    <source>
        <dbReference type="EMBL" id="MDI9259889.1"/>
    </source>
</evidence>
<dbReference type="Pfam" id="PF02347">
    <property type="entry name" value="GDC-P"/>
    <property type="match status" value="1"/>
</dbReference>
<dbReference type="Gene3D" id="3.90.1150.10">
    <property type="entry name" value="Aspartate Aminotransferase, domain 1"/>
    <property type="match status" value="1"/>
</dbReference>
<evidence type="ECO:0000313" key="7">
    <source>
        <dbReference type="Proteomes" id="UP001529245"/>
    </source>
</evidence>
<dbReference type="InterPro" id="IPR015424">
    <property type="entry name" value="PyrdxlP-dep_Trfase"/>
</dbReference>
<dbReference type="InterPro" id="IPR015421">
    <property type="entry name" value="PyrdxlP-dep_Trfase_major"/>
</dbReference>
<dbReference type="InterPro" id="IPR023010">
    <property type="entry name" value="GcvPA"/>
</dbReference>
<sequence length="451" mass="49614">MSRFGYLPHTDEDREEMLRALGIERVEELFRDIPPSIRLTSALDLPKPMPELALGKHMEQLASRNQHLGQLVSFLGAGAYEHYQPSVVDAIISRSEFYTSYTPYQPEMSQGLLQAIFEYQTMIAELTGTDVANASMYDGVTALAEAALVACQHTRRDTVVVSATLHPEARRVLQTYANGQAIRLREVPHRGGRIDMEALEAAVDGDTACVCVQYPNFFGAIEDLRAMAELAHARGALLVVQTYPIALGLLEAPGALGADIVVAEGQPLGIPLSYGGPYLGVMAVQEFLMRRIPGRLVGETTDAEGRRGFVLTLQAREQHIRREKATSNICTNQSLCAIAATVFLAYMGKEGLQELALQNYHKAHYFRARLLEVPGVEPLFDAPFFNEFALRVARRVSDVQREMLERGYLFGYDLGRDDASLAGGVLIAVTEVRTRADMDGAVAAIKEVLAQ</sequence>
<comment type="similarity">
    <text evidence="4">Belongs to the GcvP family. N-terminal subunit subfamily.</text>
</comment>
<dbReference type="HAMAP" id="MF_00712">
    <property type="entry name" value="GcvPA"/>
    <property type="match status" value="1"/>
</dbReference>
<dbReference type="InterPro" id="IPR015422">
    <property type="entry name" value="PyrdxlP-dep_Trfase_small"/>
</dbReference>
<keyword evidence="7" id="KW-1185">Reference proteome</keyword>
<dbReference type="InterPro" id="IPR049315">
    <property type="entry name" value="GDC-P_N"/>
</dbReference>
<evidence type="ECO:0000259" key="5">
    <source>
        <dbReference type="Pfam" id="PF02347"/>
    </source>
</evidence>
<dbReference type="EC" id="1.4.4.2" evidence="4"/>
<keyword evidence="2 4" id="KW-0560">Oxidoreductase</keyword>
<dbReference type="PANTHER" id="PTHR42806:SF1">
    <property type="entry name" value="GLYCINE DEHYDROGENASE (DECARBOXYLATING)"/>
    <property type="match status" value="1"/>
</dbReference>
<evidence type="ECO:0000256" key="3">
    <source>
        <dbReference type="ARBA" id="ARBA00049026"/>
    </source>
</evidence>
<reference evidence="6 7" key="1">
    <citation type="submission" date="2023-04" db="EMBL/GenBank/DDBJ databases">
        <title>A. sendaiensis sub sp. chiapanensis a novel subspecie with specific adaptation in bacterial cell wall isolated from an active volcano.</title>
        <authorList>
            <person name="Alvarez Gutierrez P.E."/>
            <person name="Ortiz Cortes L.Y."/>
        </authorList>
    </citation>
    <scope>NUCLEOTIDE SEQUENCE [LARGE SCALE GENOMIC DNA]</scope>
    <source>
        <strain evidence="6 7">PA2</strain>
    </source>
</reference>
<dbReference type="EMBL" id="JASGCB010000008">
    <property type="protein sequence ID" value="MDI9259889.1"/>
    <property type="molecule type" value="Genomic_DNA"/>
</dbReference>
<dbReference type="GO" id="GO:0004375">
    <property type="term" value="F:glycine dehydrogenase (decarboxylating) activity"/>
    <property type="evidence" value="ECO:0007669"/>
    <property type="project" value="UniProtKB-EC"/>
</dbReference>